<feature type="non-terminal residue" evidence="2">
    <location>
        <position position="289"/>
    </location>
</feature>
<dbReference type="InterPro" id="IPR020004">
    <property type="entry name" value="UDP-GlcNAc_Epase"/>
</dbReference>
<dbReference type="GO" id="GO:0004553">
    <property type="term" value="F:hydrolase activity, hydrolyzing O-glycosyl compounds"/>
    <property type="evidence" value="ECO:0007669"/>
    <property type="project" value="InterPro"/>
</dbReference>
<comment type="caution">
    <text evidence="2">The sequence shown here is derived from an EMBL/GenBank/DDBJ whole genome shotgun (WGS) entry which is preliminary data.</text>
</comment>
<dbReference type="InterPro" id="IPR003331">
    <property type="entry name" value="UDP_GlcNAc_Epimerase_2_dom"/>
</dbReference>
<name>A0A972FN48_9RHOO</name>
<evidence type="ECO:0000313" key="2">
    <source>
        <dbReference type="EMBL" id="NMG05266.1"/>
    </source>
</evidence>
<accession>A0A972FN48</accession>
<sequence>MRRVLYVTGTRADFGLMRRTLERIHADSRLALELCVTGMHLIESYGHTVKEIQAAGLPIAGTIPVKLDGSDGRSMAHAIADELHGMVELLASRRPDIVLLLGDRGEMLAGALAALHLNIPIAHIHGGELSGTVDEPVRHAISKLSHYHFTSTEGARERLLRMGERPEQVFVTGAPGLDGIIDGARADRDALCRTYGFDVTRQIAMLVFHPVVQEAKQAATQAQTLLETLLQHGYQIIAMMPNSDAGGSAVRQLLEDSRHQQDIRVLTHLGRERYLDHLATVDLLAGNYS</sequence>
<dbReference type="PANTHER" id="PTHR43174">
    <property type="entry name" value="UDP-N-ACETYLGLUCOSAMINE 2-EPIMERASE"/>
    <property type="match status" value="1"/>
</dbReference>
<feature type="domain" description="UDP-N-acetylglucosamine 2-epimerase" evidence="1">
    <location>
        <begin position="23"/>
        <end position="287"/>
    </location>
</feature>
<evidence type="ECO:0000259" key="1">
    <source>
        <dbReference type="Pfam" id="PF02350"/>
    </source>
</evidence>
<dbReference type="EC" id="3.2.1.183" evidence="2"/>
<dbReference type="NCBIfam" id="TIGR03568">
    <property type="entry name" value="NeuC_NnaA"/>
    <property type="match status" value="1"/>
</dbReference>
<proteinExistence type="predicted"/>
<organism evidence="2 3">
    <name type="scientific">Azoarcus taiwanensis</name>
    <dbReference type="NCBI Taxonomy" id="666964"/>
    <lineage>
        <taxon>Bacteria</taxon>
        <taxon>Pseudomonadati</taxon>
        <taxon>Pseudomonadota</taxon>
        <taxon>Betaproteobacteria</taxon>
        <taxon>Rhodocyclales</taxon>
        <taxon>Zoogloeaceae</taxon>
        <taxon>Azoarcus</taxon>
    </lineage>
</organism>
<dbReference type="GO" id="GO:0006047">
    <property type="term" value="P:UDP-N-acetylglucosamine metabolic process"/>
    <property type="evidence" value="ECO:0007669"/>
    <property type="project" value="InterPro"/>
</dbReference>
<protein>
    <submittedName>
        <fullName evidence="2">UDP-N-acetylglucosamine 2-epimerase (Hydrolyzing)</fullName>
        <ecNumber evidence="2">3.2.1.183</ecNumber>
    </submittedName>
</protein>
<keyword evidence="2" id="KW-0326">Glycosidase</keyword>
<evidence type="ECO:0000313" key="3">
    <source>
        <dbReference type="Proteomes" id="UP000599523"/>
    </source>
</evidence>
<reference evidence="2" key="1">
    <citation type="submission" date="2019-12" db="EMBL/GenBank/DDBJ databases">
        <title>Comparative genomics gives insights into the taxonomy of the Azoarcus-Aromatoleum group and reveals separate origins of nif in the plant-associated Azoarcus and non-plant-associated Aromatoleum sub-groups.</title>
        <authorList>
            <person name="Lafos M."/>
            <person name="Maluk M."/>
            <person name="Batista M."/>
            <person name="Junghare M."/>
            <person name="Carmona M."/>
            <person name="Faoro H."/>
            <person name="Cruz L.M."/>
            <person name="Battistoni F."/>
            <person name="De Souza E."/>
            <person name="Pedrosa F."/>
            <person name="Chen W.-M."/>
            <person name="Poole P.S."/>
            <person name="Dixon R.A."/>
            <person name="James E.K."/>
        </authorList>
    </citation>
    <scope>NUCLEOTIDE SEQUENCE</scope>
    <source>
        <strain evidence="2">NSC3</strain>
    </source>
</reference>
<keyword evidence="3" id="KW-1185">Reference proteome</keyword>
<gene>
    <name evidence="2" type="primary">neuC</name>
    <name evidence="2" type="ORF">GPA21_20215</name>
</gene>
<dbReference type="Proteomes" id="UP000599523">
    <property type="component" value="Unassembled WGS sequence"/>
</dbReference>
<dbReference type="InterPro" id="IPR029767">
    <property type="entry name" value="WecB-like"/>
</dbReference>
<dbReference type="PANTHER" id="PTHR43174:SF3">
    <property type="entry name" value="UDP-N-ACETYLGLUCOSAMINE 2-EPIMERASE"/>
    <property type="match status" value="1"/>
</dbReference>
<dbReference type="Pfam" id="PF02350">
    <property type="entry name" value="Epimerase_2"/>
    <property type="match status" value="1"/>
</dbReference>
<dbReference type="AlphaFoldDB" id="A0A972FN48"/>
<keyword evidence="2" id="KW-0378">Hydrolase</keyword>
<dbReference type="SUPFAM" id="SSF53756">
    <property type="entry name" value="UDP-Glycosyltransferase/glycogen phosphorylase"/>
    <property type="match status" value="1"/>
</dbReference>
<dbReference type="Gene3D" id="3.40.50.2000">
    <property type="entry name" value="Glycogen Phosphorylase B"/>
    <property type="match status" value="2"/>
</dbReference>
<dbReference type="EMBL" id="WTVM01000268">
    <property type="protein sequence ID" value="NMG05266.1"/>
    <property type="molecule type" value="Genomic_DNA"/>
</dbReference>